<accession>A0ABQ4X5X3</accession>
<dbReference type="InterPro" id="IPR036514">
    <property type="entry name" value="SGNH_hydro_sf"/>
</dbReference>
<keyword evidence="7" id="KW-0695">RNA-directed DNA polymerase</keyword>
<organism evidence="7 8">
    <name type="scientific">Tanacetum coccineum</name>
    <dbReference type="NCBI Taxonomy" id="301880"/>
    <lineage>
        <taxon>Eukaryota</taxon>
        <taxon>Viridiplantae</taxon>
        <taxon>Streptophyta</taxon>
        <taxon>Embryophyta</taxon>
        <taxon>Tracheophyta</taxon>
        <taxon>Spermatophyta</taxon>
        <taxon>Magnoliopsida</taxon>
        <taxon>eudicotyledons</taxon>
        <taxon>Gunneridae</taxon>
        <taxon>Pentapetalae</taxon>
        <taxon>asterids</taxon>
        <taxon>campanulids</taxon>
        <taxon>Asterales</taxon>
        <taxon>Asteraceae</taxon>
        <taxon>Asteroideae</taxon>
        <taxon>Anthemideae</taxon>
        <taxon>Anthemidinae</taxon>
        <taxon>Tanacetum</taxon>
    </lineage>
</organism>
<evidence type="ECO:0000259" key="6">
    <source>
        <dbReference type="PROSITE" id="PS50878"/>
    </source>
</evidence>
<evidence type="ECO:0000256" key="4">
    <source>
        <dbReference type="SAM" id="SignalP"/>
    </source>
</evidence>
<dbReference type="PROSITE" id="PS50878">
    <property type="entry name" value="RT_POL"/>
    <property type="match status" value="1"/>
</dbReference>
<dbReference type="PANTHER" id="PTHR33116:SF77">
    <property type="entry name" value="RNA-DIRECTED DNA POLYMERASE"/>
    <property type="match status" value="1"/>
</dbReference>
<evidence type="ECO:0000256" key="1">
    <source>
        <dbReference type="ARBA" id="ARBA00008668"/>
    </source>
</evidence>
<dbReference type="PANTHER" id="PTHR33116">
    <property type="entry name" value="REVERSE TRANSCRIPTASE ZINC-BINDING DOMAIN-CONTAINING PROTEIN-RELATED-RELATED"/>
    <property type="match status" value="1"/>
</dbReference>
<sequence>MIMVVIMFLALTGIRPANALTVAQIRLIATKNNVSGVFVFGDSSVDPGNNNGLKTDAKSNFPPYGMDFFSGHPTGRFSNGRLATDYIAEALGYTKEIRPYLEAGSPTPFDLIPTCIVCFPALLSYEIYCSSFGAKKAAESINNAVFVLSMGTNDFLQNYYVEPTRSSQYTIDQYEDYLVSLFQGYIKHRLGARRLVVVGVVPFGCMPLVKTLKGTTECDNDYNNVAHSFDLKIKKALVTMKEDLKMKTSYVDAYGLIQDAIQNPKKYGTFEYGITCKGLDACANRERYLFWDSVHPSDKMYKILADEALTMGFRFQNSLQSKIDQTSKISKSVFISNFPDDCSSRDLWKVCNGYGTVVDVFIPNKRSKAGKRFAFVRFINVLNLDRLIENLKTIWIGRFHLSANTARFERPKASTFQKEKQVPSGNVTGFKQPIVQNQGRPKESYSSILKPPLVLDALPGEQDLTSVVMGESSQFSSINNLQVARSHSRVEEAENSVDRVSSESFSNGVKIKEGGSILEILEEMITVGQTMGFSMEGLGSKAKKDWIKELISKHKVSFLSIQETKMESVSAMEVKFLWGNYFFDHIISEASGNSGGILCAWDTNFFKKDHHTISDNFIALYGTWIPNNQKLLIISVYAPQSVSSKRMLWSYLESLITSWNGESLIMGDFNEVRCIEERWGSVFNSHGANAFNSFISNSGLNDIQLEGFSFTWAHPSATKMSKLDRFLMSNGLLSAFPLISAICLDRHLSDHRPILLKEVFSDFGPTPFRFYHSWLELPEFDDLVSKFWNSFTLDDSNGMIRFKKKLQMLKKEIRAWTLDFKRHQVGLSKDLKSKLCDIDKVLDQGGVTDDILLSRLEVLKQLHDVQSSNNRDIMQKAKIRWAIEGDENSKYFHAIINKKRANLSVKGIMVDGDWIVEPDLVKQEFRRHFTDRFQDPGSRRGSLNFPFPNRLNNDQILELESPISNEDIRTAVWGCGVDKSPGPDGFTFEFFRKYWTVVGPDFCIAVKWFFDHGVFAIGCNSSFVALIPKVLDPKVVSDYRPISLIGSLYKVVTKILASRLSLVISDLISDVQTAFLPNRQILDGPFIINEILARCKLKKQQAMIFKVDFAKAYDSVRWDYLDDVLISFGFGPKWRSWIRGSLSSGKASILVNGSPTSEFHLYRGLKQGDPLAPFLFLLIMESLHLSFSRAVEAGIFKGYKIDPSTTLSHLFYADDAVFIGEWSHSNLKGIMNILRCFSLLSGMSINIQKSHLLGVGIPDNCVAEAAKSIGCLIMKAPFKYLGILVGDNMSSKKAWDETINKMKKRLSRWKLNTLSVGGRLTLLKSVLGSTPIYNMSIFKVPKSVLNYMESLRRNFFNGFQEGDRKIAWVKWSKVLASKKFGGLGVSSFFALNRALLFKWVWRYLSHDNSLWSRIISALHGLNGHVLSAAFNSTWSSIITEVNSLKVKGVDLISHCKIRVGKGTGTSFWKDLWIGDNLLKLSFPRLFALEENKDISVADKMNTSISSSFRRHVRGGVESQQLDQLSLLLDTVILSNMDDRWFWDLNGDGVFQVKDVRSMLDEAFLPKMEVPTRWIKSIPIKVNVFAWKLYLDRLPTRSNLSRRNVSLPSLACPLCDHVLEGFVPFILRLLCGERYSEVNL</sequence>
<dbReference type="CDD" id="cd00590">
    <property type="entry name" value="RRM_SF"/>
    <property type="match status" value="1"/>
</dbReference>
<keyword evidence="4" id="KW-0732">Signal</keyword>
<dbReference type="SMART" id="SM00360">
    <property type="entry name" value="RRM"/>
    <property type="match status" value="1"/>
</dbReference>
<dbReference type="Pfam" id="PF13966">
    <property type="entry name" value="zf-RVT"/>
    <property type="match status" value="1"/>
</dbReference>
<comment type="similarity">
    <text evidence="1">Belongs to the 'GDSL' lipolytic enzyme family.</text>
</comment>
<dbReference type="InterPro" id="IPR005135">
    <property type="entry name" value="Endo/exonuclease/phosphatase"/>
</dbReference>
<dbReference type="Pfam" id="PF00657">
    <property type="entry name" value="Lipase_GDSL"/>
    <property type="match status" value="1"/>
</dbReference>
<dbReference type="SUPFAM" id="SSF56219">
    <property type="entry name" value="DNase I-like"/>
    <property type="match status" value="1"/>
</dbReference>
<evidence type="ECO:0000256" key="2">
    <source>
        <dbReference type="PROSITE-ProRule" id="PRU00176"/>
    </source>
</evidence>
<dbReference type="GO" id="GO:0003964">
    <property type="term" value="F:RNA-directed DNA polymerase activity"/>
    <property type="evidence" value="ECO:0007669"/>
    <property type="project" value="UniProtKB-KW"/>
</dbReference>
<feature type="signal peptide" evidence="4">
    <location>
        <begin position="1"/>
        <end position="19"/>
    </location>
</feature>
<dbReference type="CDD" id="cd01650">
    <property type="entry name" value="RT_nLTR_like"/>
    <property type="match status" value="1"/>
</dbReference>
<dbReference type="SUPFAM" id="SSF52266">
    <property type="entry name" value="SGNH hydrolase"/>
    <property type="match status" value="1"/>
</dbReference>
<keyword evidence="8" id="KW-1185">Reference proteome</keyword>
<feature type="domain" description="Reverse transcriptase" evidence="6">
    <location>
        <begin position="1008"/>
        <end position="1285"/>
    </location>
</feature>
<keyword evidence="7" id="KW-0808">Transferase</keyword>
<evidence type="ECO:0000259" key="5">
    <source>
        <dbReference type="PROSITE" id="PS50102"/>
    </source>
</evidence>
<dbReference type="InterPro" id="IPR000504">
    <property type="entry name" value="RRM_dom"/>
</dbReference>
<dbReference type="Gene3D" id="3.30.70.330">
    <property type="match status" value="1"/>
</dbReference>
<dbReference type="Pfam" id="PF14529">
    <property type="entry name" value="Exo_endo_phos_2"/>
    <property type="match status" value="1"/>
</dbReference>
<dbReference type="Pfam" id="PF00078">
    <property type="entry name" value="RVT_1"/>
    <property type="match status" value="1"/>
</dbReference>
<proteinExistence type="inferred from homology"/>
<feature type="compositionally biased region" description="Polar residues" evidence="3">
    <location>
        <begin position="423"/>
        <end position="432"/>
    </location>
</feature>
<evidence type="ECO:0000256" key="3">
    <source>
        <dbReference type="SAM" id="MobiDB-lite"/>
    </source>
</evidence>
<dbReference type="SUPFAM" id="SSF54928">
    <property type="entry name" value="RNA-binding domain, RBD"/>
    <property type="match status" value="1"/>
</dbReference>
<dbReference type="InterPro" id="IPR035979">
    <property type="entry name" value="RBD_domain_sf"/>
</dbReference>
<protein>
    <submittedName>
        <fullName evidence="7">RNA-directed DNA polymerase, eukaryota</fullName>
    </submittedName>
</protein>
<feature type="compositionally biased region" description="Basic and acidic residues" evidence="3">
    <location>
        <begin position="412"/>
        <end position="421"/>
    </location>
</feature>
<feature type="region of interest" description="Disordered" evidence="3">
    <location>
        <begin position="412"/>
        <end position="432"/>
    </location>
</feature>
<gene>
    <name evidence="7" type="ORF">Tco_0655399</name>
</gene>
<dbReference type="InterPro" id="IPR012677">
    <property type="entry name" value="Nucleotide-bd_a/b_plait_sf"/>
</dbReference>
<dbReference type="InterPro" id="IPR035669">
    <property type="entry name" value="SGNH_plant_lipase-like"/>
</dbReference>
<dbReference type="InterPro" id="IPR036691">
    <property type="entry name" value="Endo/exonu/phosph_ase_sf"/>
</dbReference>
<dbReference type="Gene3D" id="3.60.10.10">
    <property type="entry name" value="Endonuclease/exonuclease/phosphatase"/>
    <property type="match status" value="1"/>
</dbReference>
<reference evidence="7" key="2">
    <citation type="submission" date="2022-01" db="EMBL/GenBank/DDBJ databases">
        <authorList>
            <person name="Yamashiro T."/>
            <person name="Shiraishi A."/>
            <person name="Satake H."/>
            <person name="Nakayama K."/>
        </authorList>
    </citation>
    <scope>NUCLEOTIDE SEQUENCE</scope>
</reference>
<comment type="caution">
    <text evidence="7">The sequence shown here is derived from an EMBL/GenBank/DDBJ whole genome shotgun (WGS) entry which is preliminary data.</text>
</comment>
<dbReference type="InterPro" id="IPR001087">
    <property type="entry name" value="GDSL"/>
</dbReference>
<dbReference type="CDD" id="cd01837">
    <property type="entry name" value="SGNH_plant_lipase_like"/>
    <property type="match status" value="1"/>
</dbReference>
<dbReference type="PROSITE" id="PS50102">
    <property type="entry name" value="RRM"/>
    <property type="match status" value="1"/>
</dbReference>
<dbReference type="EMBL" id="BQNB010009233">
    <property type="protein sequence ID" value="GJS60615.1"/>
    <property type="molecule type" value="Genomic_DNA"/>
</dbReference>
<keyword evidence="7" id="KW-0548">Nucleotidyltransferase</keyword>
<name>A0ABQ4X5X3_9ASTR</name>
<evidence type="ECO:0000313" key="8">
    <source>
        <dbReference type="Proteomes" id="UP001151760"/>
    </source>
</evidence>
<reference evidence="7" key="1">
    <citation type="journal article" date="2022" name="Int. J. Mol. Sci.">
        <title>Draft Genome of Tanacetum Coccineum: Genomic Comparison of Closely Related Tanacetum-Family Plants.</title>
        <authorList>
            <person name="Yamashiro T."/>
            <person name="Shiraishi A."/>
            <person name="Nakayama K."/>
            <person name="Satake H."/>
        </authorList>
    </citation>
    <scope>NUCLEOTIDE SEQUENCE</scope>
</reference>
<feature type="chain" id="PRO_5045040752" evidence="4">
    <location>
        <begin position="20"/>
        <end position="1639"/>
    </location>
</feature>
<dbReference type="Gene3D" id="3.40.50.1110">
    <property type="entry name" value="SGNH hydrolase"/>
    <property type="match status" value="1"/>
</dbReference>
<dbReference type="Proteomes" id="UP001151760">
    <property type="component" value="Unassembled WGS sequence"/>
</dbReference>
<evidence type="ECO:0000313" key="7">
    <source>
        <dbReference type="EMBL" id="GJS60615.1"/>
    </source>
</evidence>
<dbReference type="InterPro" id="IPR000477">
    <property type="entry name" value="RT_dom"/>
</dbReference>
<dbReference type="Pfam" id="PF00076">
    <property type="entry name" value="RRM_1"/>
    <property type="match status" value="1"/>
</dbReference>
<keyword evidence="2" id="KW-0694">RNA-binding</keyword>
<dbReference type="InterPro" id="IPR026960">
    <property type="entry name" value="RVT-Znf"/>
</dbReference>
<feature type="domain" description="RRM" evidence="5">
    <location>
        <begin position="331"/>
        <end position="413"/>
    </location>
</feature>